<dbReference type="InterPro" id="IPR028978">
    <property type="entry name" value="Chorismate_lyase_/UTRA_dom_sf"/>
</dbReference>
<dbReference type="SMART" id="SM00866">
    <property type="entry name" value="UTRA"/>
    <property type="match status" value="1"/>
</dbReference>
<dbReference type="PANTHER" id="PTHR44846:SF1">
    <property type="entry name" value="MANNOSYL-D-GLYCERATE TRANSPORT_METABOLISM SYSTEM REPRESSOR MNGR-RELATED"/>
    <property type="match status" value="1"/>
</dbReference>
<dbReference type="InterPro" id="IPR011663">
    <property type="entry name" value="UTRA"/>
</dbReference>
<dbReference type="Gene3D" id="3.40.1410.10">
    <property type="entry name" value="Chorismate lyase-like"/>
    <property type="match status" value="1"/>
</dbReference>
<name>X0YNA7_9ZZZZ</name>
<gene>
    <name evidence="2" type="ORF">S01H4_13854</name>
</gene>
<dbReference type="GO" id="GO:0003677">
    <property type="term" value="F:DNA binding"/>
    <property type="evidence" value="ECO:0007669"/>
    <property type="project" value="InterPro"/>
</dbReference>
<comment type="caution">
    <text evidence="2">The sequence shown here is derived from an EMBL/GenBank/DDBJ whole genome shotgun (WGS) entry which is preliminary data.</text>
</comment>
<proteinExistence type="predicted"/>
<protein>
    <recommendedName>
        <fullName evidence="1">UbiC transcription regulator-associated domain-containing protein</fullName>
    </recommendedName>
</protein>
<dbReference type="AlphaFoldDB" id="X0YNA7"/>
<dbReference type="Pfam" id="PF07702">
    <property type="entry name" value="UTRA"/>
    <property type="match status" value="1"/>
</dbReference>
<organism evidence="2">
    <name type="scientific">marine sediment metagenome</name>
    <dbReference type="NCBI Taxonomy" id="412755"/>
    <lineage>
        <taxon>unclassified sequences</taxon>
        <taxon>metagenomes</taxon>
        <taxon>ecological metagenomes</taxon>
    </lineage>
</organism>
<reference evidence="2" key="1">
    <citation type="journal article" date="2014" name="Front. Microbiol.">
        <title>High frequency of phylogenetically diverse reductive dehalogenase-homologous genes in deep subseafloor sedimentary metagenomes.</title>
        <authorList>
            <person name="Kawai M."/>
            <person name="Futagami T."/>
            <person name="Toyoda A."/>
            <person name="Takaki Y."/>
            <person name="Nishi S."/>
            <person name="Hori S."/>
            <person name="Arai W."/>
            <person name="Tsubouchi T."/>
            <person name="Morono Y."/>
            <person name="Uchiyama I."/>
            <person name="Ito T."/>
            <person name="Fujiyama A."/>
            <person name="Inagaki F."/>
            <person name="Takami H."/>
        </authorList>
    </citation>
    <scope>NUCLEOTIDE SEQUENCE</scope>
    <source>
        <strain evidence="2">Expedition CK06-06</strain>
    </source>
</reference>
<evidence type="ECO:0000259" key="1">
    <source>
        <dbReference type="SMART" id="SM00866"/>
    </source>
</evidence>
<dbReference type="InterPro" id="IPR050679">
    <property type="entry name" value="Bact_HTH_transcr_reg"/>
</dbReference>
<evidence type="ECO:0000313" key="2">
    <source>
        <dbReference type="EMBL" id="GAG57620.1"/>
    </source>
</evidence>
<feature type="domain" description="UbiC transcription regulator-associated" evidence="1">
    <location>
        <begin position="32"/>
        <end position="158"/>
    </location>
</feature>
<dbReference type="GO" id="GO:0045892">
    <property type="term" value="P:negative regulation of DNA-templated transcription"/>
    <property type="evidence" value="ECO:0007669"/>
    <property type="project" value="TreeGrafter"/>
</dbReference>
<sequence length="159" mass="17890">MKRERGKTPYVAQRKLEHRVGIISSFTEDMIAKGLKPGTKILSLRYKNPPKIVAKYLKTAPNEGVVFLKRLRFVNDEPISISSSYILKHLVPGLVEKGLPSESLYQTFEKDYGITLSETDETIQAVVAGKKEAELLDIPVNSPVLLVHRIVKDDKRTDS</sequence>
<dbReference type="EMBL" id="BART01006089">
    <property type="protein sequence ID" value="GAG57620.1"/>
    <property type="molecule type" value="Genomic_DNA"/>
</dbReference>
<dbReference type="PANTHER" id="PTHR44846">
    <property type="entry name" value="MANNOSYL-D-GLYCERATE TRANSPORT/METABOLISM SYSTEM REPRESSOR MNGR-RELATED"/>
    <property type="match status" value="1"/>
</dbReference>
<accession>X0YNA7</accession>
<dbReference type="SUPFAM" id="SSF64288">
    <property type="entry name" value="Chorismate lyase-like"/>
    <property type="match status" value="1"/>
</dbReference>